<dbReference type="Proteomes" id="UP000828390">
    <property type="component" value="Unassembled WGS sequence"/>
</dbReference>
<reference evidence="8" key="2">
    <citation type="submission" date="2020-11" db="EMBL/GenBank/DDBJ databases">
        <authorList>
            <person name="McCartney M.A."/>
            <person name="Auch B."/>
            <person name="Kono T."/>
            <person name="Mallez S."/>
            <person name="Becker A."/>
            <person name="Gohl D.M."/>
            <person name="Silverstein K.A.T."/>
            <person name="Koren S."/>
            <person name="Bechman K.B."/>
            <person name="Herman A."/>
            <person name="Abrahante J.E."/>
            <person name="Garbe J."/>
        </authorList>
    </citation>
    <scope>NUCLEOTIDE SEQUENCE</scope>
    <source>
        <strain evidence="8">Duluth1</strain>
        <tissue evidence="8">Whole animal</tissue>
    </source>
</reference>
<dbReference type="Gene3D" id="4.10.365.10">
    <property type="entry name" value="p27"/>
    <property type="match status" value="1"/>
</dbReference>
<gene>
    <name evidence="8" type="ORF">DPMN_044731</name>
</gene>
<evidence type="ECO:0000259" key="7">
    <source>
        <dbReference type="Pfam" id="PF02234"/>
    </source>
</evidence>
<keyword evidence="9" id="KW-1185">Reference proteome</keyword>
<dbReference type="Pfam" id="PF02234">
    <property type="entry name" value="CDI"/>
    <property type="match status" value="1"/>
</dbReference>
<dbReference type="InterPro" id="IPR003175">
    <property type="entry name" value="CDI_dom"/>
</dbReference>
<evidence type="ECO:0000313" key="8">
    <source>
        <dbReference type="EMBL" id="KAH3738108.1"/>
    </source>
</evidence>
<dbReference type="GO" id="GO:0004861">
    <property type="term" value="F:cyclin-dependent protein serine/threonine kinase inhibitor activity"/>
    <property type="evidence" value="ECO:0007669"/>
    <property type="project" value="InterPro"/>
</dbReference>
<keyword evidence="3" id="KW-0649">Protein kinase inhibitor</keyword>
<evidence type="ECO:0000313" key="9">
    <source>
        <dbReference type="Proteomes" id="UP000828390"/>
    </source>
</evidence>
<dbReference type="AlphaFoldDB" id="A0A9D4D6C9"/>
<evidence type="ECO:0000256" key="3">
    <source>
        <dbReference type="ARBA" id="ARBA00023013"/>
    </source>
</evidence>
<sequence length="202" mass="23775">MPMKDFLSSRLGVALVENRDMDKSHVCRCLFGMPDHNKLKAELQAQLKQTNSVFKNKWNYDEDLDQVMEGRYQWSEVPATEYVPEFYRKGYRKTKFRSRLDIEPKSRIALNFDNVPNKVTNSRIPVITSPSASEEKAESMDLQRENETTPEARVVRQTKIDGKLTFYVFKRYLRSRIHCYLATLLRAFSFTYRVVCAYFTQA</sequence>
<accession>A0A9D4D6C9</accession>
<feature type="domain" description="Cyclin-dependent kinase inhibitor" evidence="7">
    <location>
        <begin position="29"/>
        <end position="77"/>
    </location>
</feature>
<dbReference type="GO" id="GO:0005634">
    <property type="term" value="C:nucleus"/>
    <property type="evidence" value="ECO:0007669"/>
    <property type="project" value="UniProtKB-SubCell"/>
</dbReference>
<dbReference type="GO" id="GO:0051726">
    <property type="term" value="P:regulation of cell cycle"/>
    <property type="evidence" value="ECO:0007669"/>
    <property type="project" value="InterPro"/>
</dbReference>
<evidence type="ECO:0000256" key="5">
    <source>
        <dbReference type="ARBA" id="ARBA00023306"/>
    </source>
</evidence>
<comment type="similarity">
    <text evidence="2">Belongs to the CDI family.</text>
</comment>
<evidence type="ECO:0000256" key="2">
    <source>
        <dbReference type="ARBA" id="ARBA00006726"/>
    </source>
</evidence>
<dbReference type="PANTHER" id="PTHR10265:SF45">
    <property type="entry name" value="DACAPO"/>
    <property type="match status" value="1"/>
</dbReference>
<evidence type="ECO:0000256" key="6">
    <source>
        <dbReference type="SAM" id="MobiDB-lite"/>
    </source>
</evidence>
<keyword evidence="5" id="KW-0131">Cell cycle</keyword>
<keyword evidence="4" id="KW-0539">Nucleus</keyword>
<name>A0A9D4D6C9_DREPO</name>
<dbReference type="InterPro" id="IPR044898">
    <property type="entry name" value="CDI_dom_sf"/>
</dbReference>
<proteinExistence type="inferred from homology"/>
<dbReference type="EMBL" id="JAIWYP010000011">
    <property type="protein sequence ID" value="KAH3738108.1"/>
    <property type="molecule type" value="Genomic_DNA"/>
</dbReference>
<reference evidence="8" key="1">
    <citation type="journal article" date="2019" name="bioRxiv">
        <title>The Genome of the Zebra Mussel, Dreissena polymorpha: A Resource for Invasive Species Research.</title>
        <authorList>
            <person name="McCartney M.A."/>
            <person name="Auch B."/>
            <person name="Kono T."/>
            <person name="Mallez S."/>
            <person name="Zhang Y."/>
            <person name="Obille A."/>
            <person name="Becker A."/>
            <person name="Abrahante J.E."/>
            <person name="Garbe J."/>
            <person name="Badalamenti J.P."/>
            <person name="Herman A."/>
            <person name="Mangelson H."/>
            <person name="Liachko I."/>
            <person name="Sullivan S."/>
            <person name="Sone E.D."/>
            <person name="Koren S."/>
            <person name="Silverstein K.A.T."/>
            <person name="Beckman K.B."/>
            <person name="Gohl D.M."/>
        </authorList>
    </citation>
    <scope>NUCLEOTIDE SEQUENCE</scope>
    <source>
        <strain evidence="8">Duluth1</strain>
        <tissue evidence="8">Whole animal</tissue>
    </source>
</reference>
<comment type="subcellular location">
    <subcellularLocation>
        <location evidence="1">Nucleus</location>
    </subcellularLocation>
</comment>
<protein>
    <recommendedName>
        <fullName evidence="7">Cyclin-dependent kinase inhibitor domain-containing protein</fullName>
    </recommendedName>
</protein>
<comment type="caution">
    <text evidence="8">The sequence shown here is derived from an EMBL/GenBank/DDBJ whole genome shotgun (WGS) entry which is preliminary data.</text>
</comment>
<feature type="compositionally biased region" description="Basic and acidic residues" evidence="6">
    <location>
        <begin position="133"/>
        <end position="147"/>
    </location>
</feature>
<dbReference type="PANTHER" id="PTHR10265">
    <property type="entry name" value="CYCLIN-DEPENDENT KINASE INHIBITOR 1"/>
    <property type="match status" value="1"/>
</dbReference>
<evidence type="ECO:0000256" key="4">
    <source>
        <dbReference type="ARBA" id="ARBA00023242"/>
    </source>
</evidence>
<organism evidence="8 9">
    <name type="scientific">Dreissena polymorpha</name>
    <name type="common">Zebra mussel</name>
    <name type="synonym">Mytilus polymorpha</name>
    <dbReference type="NCBI Taxonomy" id="45954"/>
    <lineage>
        <taxon>Eukaryota</taxon>
        <taxon>Metazoa</taxon>
        <taxon>Spiralia</taxon>
        <taxon>Lophotrochozoa</taxon>
        <taxon>Mollusca</taxon>
        <taxon>Bivalvia</taxon>
        <taxon>Autobranchia</taxon>
        <taxon>Heteroconchia</taxon>
        <taxon>Euheterodonta</taxon>
        <taxon>Imparidentia</taxon>
        <taxon>Neoheterodontei</taxon>
        <taxon>Myida</taxon>
        <taxon>Dreissenoidea</taxon>
        <taxon>Dreissenidae</taxon>
        <taxon>Dreissena</taxon>
    </lineage>
</organism>
<evidence type="ECO:0000256" key="1">
    <source>
        <dbReference type="ARBA" id="ARBA00004123"/>
    </source>
</evidence>
<feature type="region of interest" description="Disordered" evidence="6">
    <location>
        <begin position="129"/>
        <end position="150"/>
    </location>
</feature>